<dbReference type="SUPFAM" id="SSF56935">
    <property type="entry name" value="Porins"/>
    <property type="match status" value="1"/>
</dbReference>
<keyword evidence="1" id="KW-0998">Cell outer membrane</keyword>
<keyword evidence="4" id="KW-1185">Reference proteome</keyword>
<dbReference type="InterPro" id="IPR023997">
    <property type="entry name" value="TonB-dep_OMP_SusC/RagA_CS"/>
</dbReference>
<dbReference type="NCBIfam" id="TIGR04057">
    <property type="entry name" value="SusC_RagA_signa"/>
    <property type="match status" value="1"/>
</dbReference>
<evidence type="ECO:0000313" key="4">
    <source>
        <dbReference type="Proteomes" id="UP000616201"/>
    </source>
</evidence>
<dbReference type="Pfam" id="PF13715">
    <property type="entry name" value="CarbopepD_reg_2"/>
    <property type="match status" value="1"/>
</dbReference>
<comment type="subcellular location">
    <subcellularLocation>
        <location evidence="1">Cell outer membrane</location>
        <topology evidence="1">Multi-pass membrane protein</topology>
    </subcellularLocation>
</comment>
<reference evidence="3" key="1">
    <citation type="submission" date="2018-02" db="EMBL/GenBank/DDBJ databases">
        <authorList>
            <person name="Vasarhelyi B.M."/>
            <person name="Deshmukh S."/>
            <person name="Balint B."/>
            <person name="Kukolya J."/>
        </authorList>
    </citation>
    <scope>NUCLEOTIDE SEQUENCE</scope>
    <source>
        <strain evidence="3">KB22</strain>
    </source>
</reference>
<dbReference type="SUPFAM" id="SSF49464">
    <property type="entry name" value="Carboxypeptidase regulatory domain-like"/>
    <property type="match status" value="1"/>
</dbReference>
<proteinExistence type="inferred from homology"/>
<dbReference type="Gene3D" id="2.170.130.10">
    <property type="entry name" value="TonB-dependent receptor, plug domain"/>
    <property type="match status" value="1"/>
</dbReference>
<keyword evidence="1" id="KW-0812">Transmembrane</keyword>
<dbReference type="InterPro" id="IPR023996">
    <property type="entry name" value="TonB-dep_OMP_SusC/RagA"/>
</dbReference>
<accession>A0A928UV17</accession>
<protein>
    <submittedName>
        <fullName evidence="3">SusC/RagA family TonB-linked outer membrane protein</fullName>
    </submittedName>
</protein>
<sequence length="1039" mass="116891">MKIQHILLNIFFMLAMLVYSNLIFAQQSGVIISGKVTDEFDKPLFGVTILSSKGKNGTSTDMKGDFSLQLNDQSQELNIQYDGYKSQVFSISDLNNNRIKLERNIHNVDQVVQLGWDSKRRKNFGGAVSSVNGTTLEHSPVANLSMSLAGRLSGLTTQETSSELSRATTNLLVRGISSTRSLGPLIMIDGIMIPYNSAQSLEYISANEIESVSVLKDGASQAMYGILGANGVILVQTKMGKKGPINISTTLDHSIQQVTTTPIMYSSADYATMRQQAWFNDFGSESNYKPLFTEDQIEKFRLQTDSLYPNNNWYDYYFKPMSSMQRVALNVSGGNDRVRYYSNVNFMHQSGFFKTDQEDYNPNPYNVWVNFRSNLDINLNKYLKSFVRLAGNVKREHTPGEGNQTVYGSIFQLPPTMYGPITPEAYDPITGEELPTSQQVITSGDVSATTYGMLNRRGYRNHTVTNINSQIGLELDMSFLLSGLSSSALFAYQTNSVGSLSTLQDYARLKRNTTNLDELVFNPVFNNVNSPLAYSKTHSYYYHLSYQGKVNYQQQFGKHDVSAVAYWFYQNLTKTDTGAPNLFPYNRMSSALKGSYSYDDRYAVELIGGYSGSEQFARDQRYTFTPGVSLAWNVSEEAFLKNNQLLSDLRFRGSWARTATDQNGQGRFSYVDNITVNRGGYIPYLQYNINENAYGNARYAAEVSTKRNVGIDIGLFNLISLSADFFDEKMDNMMVGATAYVPEFQGIPLGNYPNINVGKFENKGLEITLEATKAFNRNTTVSVGGMYSYTRNKVISNNEVQRAEDYIHPYRSEGFSVGQAFGYLIDYSNGNGYINTADELANSPQYEQKKRLGDFLYQDLNDDGIIDDRDRVPLGTGSIPNHYYGIYSNASYKNFSLHVLFQGLAGYSRIMNGWGVHEQHFEGIYGSFHQNSWTPERYESGAEIGYPSLSTTASASHQNNEYFVYNRSYLRLKNVELSYSLENSFVQRIGAQRIVVRVSGQNLLTWHNMKSDDFGPEADSGFGAIPVYRVYNFGLNLVF</sequence>
<dbReference type="InterPro" id="IPR008969">
    <property type="entry name" value="CarboxyPept-like_regulatory"/>
</dbReference>
<organism evidence="3 4">
    <name type="scientific">Sphingobacterium hungaricum</name>
    <dbReference type="NCBI Taxonomy" id="2082723"/>
    <lineage>
        <taxon>Bacteria</taxon>
        <taxon>Pseudomonadati</taxon>
        <taxon>Bacteroidota</taxon>
        <taxon>Sphingobacteriia</taxon>
        <taxon>Sphingobacteriales</taxon>
        <taxon>Sphingobacteriaceae</taxon>
        <taxon>Sphingobacterium</taxon>
    </lineage>
</organism>
<name>A0A928UV17_9SPHI</name>
<keyword evidence="1" id="KW-0813">Transport</keyword>
<gene>
    <name evidence="3" type="ORF">C4F49_08535</name>
</gene>
<dbReference type="Pfam" id="PF07715">
    <property type="entry name" value="Plug"/>
    <property type="match status" value="1"/>
</dbReference>
<evidence type="ECO:0000313" key="3">
    <source>
        <dbReference type="EMBL" id="MBE8713725.1"/>
    </source>
</evidence>
<dbReference type="GO" id="GO:0009279">
    <property type="term" value="C:cell outer membrane"/>
    <property type="evidence" value="ECO:0007669"/>
    <property type="project" value="UniProtKB-SubCell"/>
</dbReference>
<dbReference type="NCBIfam" id="TIGR04056">
    <property type="entry name" value="OMP_RagA_SusC"/>
    <property type="match status" value="1"/>
</dbReference>
<comment type="caution">
    <text evidence="3">The sequence shown here is derived from an EMBL/GenBank/DDBJ whole genome shotgun (WGS) entry which is preliminary data.</text>
</comment>
<dbReference type="InterPro" id="IPR039426">
    <property type="entry name" value="TonB-dep_rcpt-like"/>
</dbReference>
<dbReference type="EMBL" id="PRDK01000005">
    <property type="protein sequence ID" value="MBE8713725.1"/>
    <property type="molecule type" value="Genomic_DNA"/>
</dbReference>
<evidence type="ECO:0000259" key="2">
    <source>
        <dbReference type="Pfam" id="PF07715"/>
    </source>
</evidence>
<dbReference type="Gene3D" id="2.60.40.1120">
    <property type="entry name" value="Carboxypeptidase-like, regulatory domain"/>
    <property type="match status" value="1"/>
</dbReference>
<dbReference type="PROSITE" id="PS52016">
    <property type="entry name" value="TONB_DEPENDENT_REC_3"/>
    <property type="match status" value="1"/>
</dbReference>
<dbReference type="RefSeq" id="WP_196933883.1">
    <property type="nucleotide sequence ID" value="NZ_MU158697.1"/>
</dbReference>
<dbReference type="AlphaFoldDB" id="A0A928UV17"/>
<keyword evidence="1" id="KW-0472">Membrane</keyword>
<dbReference type="InterPro" id="IPR037066">
    <property type="entry name" value="Plug_dom_sf"/>
</dbReference>
<keyword evidence="1" id="KW-1134">Transmembrane beta strand</keyword>
<dbReference type="InterPro" id="IPR012910">
    <property type="entry name" value="Plug_dom"/>
</dbReference>
<evidence type="ECO:0000256" key="1">
    <source>
        <dbReference type="PROSITE-ProRule" id="PRU01360"/>
    </source>
</evidence>
<dbReference type="Proteomes" id="UP000616201">
    <property type="component" value="Unassembled WGS sequence"/>
</dbReference>
<comment type="similarity">
    <text evidence="1">Belongs to the TonB-dependent receptor family.</text>
</comment>
<feature type="domain" description="TonB-dependent receptor plug" evidence="2">
    <location>
        <begin position="123"/>
        <end position="232"/>
    </location>
</feature>